<dbReference type="EMBL" id="CM002295">
    <property type="protein sequence ID" value="ESW14252.1"/>
    <property type="molecule type" value="Genomic_DNA"/>
</dbReference>
<feature type="compositionally biased region" description="Polar residues" evidence="1">
    <location>
        <begin position="131"/>
        <end position="141"/>
    </location>
</feature>
<dbReference type="PANTHER" id="PTHR36405:SF1">
    <property type="entry name" value="OS07G0520600 PROTEIN"/>
    <property type="match status" value="1"/>
</dbReference>
<dbReference type="eggNOG" id="ENOG502S2ZS">
    <property type="taxonomic scope" value="Eukaryota"/>
</dbReference>
<accession>V7B8W5</accession>
<name>V7B8W5_PHAVU</name>
<dbReference type="Gramene" id="ESW14252">
    <property type="protein sequence ID" value="ESW14252"/>
    <property type="gene ID" value="PHAVU_008G265600g"/>
</dbReference>
<evidence type="ECO:0000313" key="2">
    <source>
        <dbReference type="EMBL" id="ESW14249.1"/>
    </source>
</evidence>
<dbReference type="Proteomes" id="UP000000226">
    <property type="component" value="Chromosome 8"/>
</dbReference>
<evidence type="ECO:0000313" key="3">
    <source>
        <dbReference type="Proteomes" id="UP000000226"/>
    </source>
</evidence>
<reference evidence="3" key="2">
    <citation type="journal article" date="2014" name="Nat. Genet.">
        <title>A reference genome for common bean and genome-wide analysis of dual domestications.</title>
        <authorList>
            <person name="Schmutz J."/>
            <person name="McClean P.E."/>
            <person name="Mamidi S."/>
            <person name="Wu G.A."/>
            <person name="Cannon S.B."/>
            <person name="Grimwood J."/>
            <person name="Jenkins J."/>
            <person name="Shu S."/>
            <person name="Song Q."/>
            <person name="Chavarro C."/>
            <person name="Torres-Torres M."/>
            <person name="Geffroy V."/>
            <person name="Moghaddam S.M."/>
            <person name="Gao D."/>
            <person name="Abernathy B."/>
            <person name="Barry K."/>
            <person name="Blair M."/>
            <person name="Brick M.A."/>
            <person name="Chovatia M."/>
            <person name="Gepts P."/>
            <person name="Goodstein D.M."/>
            <person name="Gonzales M."/>
            <person name="Hellsten U."/>
            <person name="Hyten D.L."/>
            <person name="Jia G."/>
            <person name="Kelly J.D."/>
            <person name="Kudrna D."/>
            <person name="Lee R."/>
            <person name="Richard M.M."/>
            <person name="Miklas P.N."/>
            <person name="Osorno J.M."/>
            <person name="Rodrigues J."/>
            <person name="Thareau V."/>
            <person name="Urrea C.A."/>
            <person name="Wang M."/>
            <person name="Yu Y."/>
            <person name="Zhang M."/>
            <person name="Wing R.A."/>
            <person name="Cregan P.B."/>
            <person name="Rokhsar D.S."/>
            <person name="Jackson S.A."/>
        </authorList>
    </citation>
    <scope>NUCLEOTIDE SEQUENCE [LARGE SCALE GENOMIC DNA]</scope>
    <source>
        <strain evidence="3">cv. G19833</strain>
    </source>
</reference>
<dbReference type="OrthoDB" id="670923at2759"/>
<dbReference type="STRING" id="3885.V7B8W5"/>
<dbReference type="PANTHER" id="PTHR36405">
    <property type="entry name" value="BNAA10G09140D PROTEIN"/>
    <property type="match status" value="1"/>
</dbReference>
<gene>
    <name evidence="2" type="ORF">PHAVU_008G265600g</name>
</gene>
<keyword evidence="3" id="KW-1185">Reference proteome</keyword>
<proteinExistence type="predicted"/>
<protein>
    <submittedName>
        <fullName evidence="2">Uncharacterized protein</fullName>
    </submittedName>
</protein>
<dbReference type="Gramene" id="ESW14249">
    <property type="protein sequence ID" value="ESW14249"/>
    <property type="gene ID" value="PHAVU_008G265600g"/>
</dbReference>
<reference evidence="2" key="1">
    <citation type="submission" date="2013-04" db="EMBL/GenBank/DDBJ databases">
        <authorList>
            <person name="Schmutz J."/>
            <person name="McClean P."/>
            <person name="Shu S."/>
            <person name="Cregan P."/>
            <person name="Rokhsar D."/>
            <person name="Jackson S."/>
        </authorList>
    </citation>
    <scope>NUCLEOTIDE SEQUENCE</scope>
</reference>
<dbReference type="EMBL" id="CM002295">
    <property type="protein sequence ID" value="ESW14249.1"/>
    <property type="molecule type" value="Genomic_DNA"/>
</dbReference>
<dbReference type="AlphaFoldDB" id="V7B8W5"/>
<sequence>MTLHLKSLDDNNLCNRSLNNCGGSIHLKEWSIWSMAQTVEVMKGGGGSIRLGTTGTISSLMTRELDHVSSAPKKMVSSTRSKTQTLPVSVPCGSATQKRLQPRKSSVEAGCSGSSKSTNRRVPGNGMPQKAKTNGRNTQTIPMLGSDKCSVGRTPVREKNDKKIPNIVEVVDIKCGNAEKAWATPLASRLKKLGFSKLSESII</sequence>
<feature type="compositionally biased region" description="Polar residues" evidence="1">
    <location>
        <begin position="76"/>
        <end position="87"/>
    </location>
</feature>
<organism evidence="2 3">
    <name type="scientific">Phaseolus vulgaris</name>
    <name type="common">Kidney bean</name>
    <name type="synonym">French bean</name>
    <dbReference type="NCBI Taxonomy" id="3885"/>
    <lineage>
        <taxon>Eukaryota</taxon>
        <taxon>Viridiplantae</taxon>
        <taxon>Streptophyta</taxon>
        <taxon>Embryophyta</taxon>
        <taxon>Tracheophyta</taxon>
        <taxon>Spermatophyta</taxon>
        <taxon>Magnoliopsida</taxon>
        <taxon>eudicotyledons</taxon>
        <taxon>Gunneridae</taxon>
        <taxon>Pentapetalae</taxon>
        <taxon>rosids</taxon>
        <taxon>fabids</taxon>
        <taxon>Fabales</taxon>
        <taxon>Fabaceae</taxon>
        <taxon>Papilionoideae</taxon>
        <taxon>50 kb inversion clade</taxon>
        <taxon>NPAAA clade</taxon>
        <taxon>indigoferoid/millettioid clade</taxon>
        <taxon>Phaseoleae</taxon>
        <taxon>Phaseolus</taxon>
    </lineage>
</organism>
<evidence type="ECO:0000256" key="1">
    <source>
        <dbReference type="SAM" id="MobiDB-lite"/>
    </source>
</evidence>
<feature type="region of interest" description="Disordered" evidence="1">
    <location>
        <begin position="68"/>
        <end position="154"/>
    </location>
</feature>